<feature type="compositionally biased region" description="Basic and acidic residues" evidence="1">
    <location>
        <begin position="109"/>
        <end position="123"/>
    </location>
</feature>
<dbReference type="AlphaFoldDB" id="A0A8U0IGT3"/>
<feature type="region of interest" description="Disordered" evidence="1">
    <location>
        <begin position="180"/>
        <end position="210"/>
    </location>
</feature>
<proteinExistence type="predicted"/>
<sequence length="210" mass="21578">MENFTTAVAVAFVVGTVVGAVGWVGFGAPLGQADSDPGPDPESPPVSVGKSGGGCLDTRANAGWVHEVAVGHSFAVTLNATVVHERGQTVDATVTQVTPGAYRIDLRTVAEEPRTSDERKSESPPEGCRVATDLRLSASLPTDYRSFEVTIDGRTLLTAENEDTTADLYRLPNPINATTSAAATSTATTPTATTTTPTVTATADTATTAA</sequence>
<keyword evidence="3" id="KW-1185">Reference proteome</keyword>
<dbReference type="EMBL" id="CP096658">
    <property type="protein sequence ID" value="UPW00088.1"/>
    <property type="molecule type" value="Genomic_DNA"/>
</dbReference>
<dbReference type="KEGG" id="haxz:M0R88_16430"/>
<protein>
    <submittedName>
        <fullName evidence="2">Uncharacterized protein</fullName>
    </submittedName>
</protein>
<feature type="region of interest" description="Disordered" evidence="1">
    <location>
        <begin position="109"/>
        <end position="128"/>
    </location>
</feature>
<accession>A0A8U0IGT3</accession>
<evidence type="ECO:0000313" key="3">
    <source>
        <dbReference type="Proteomes" id="UP000830434"/>
    </source>
</evidence>
<organism evidence="2 3">
    <name type="scientific">Halorussus gelatinilyticus</name>
    <dbReference type="NCBI Taxonomy" id="2937524"/>
    <lineage>
        <taxon>Archaea</taxon>
        <taxon>Methanobacteriati</taxon>
        <taxon>Methanobacteriota</taxon>
        <taxon>Stenosarchaea group</taxon>
        <taxon>Halobacteria</taxon>
        <taxon>Halobacteriales</taxon>
        <taxon>Haladaptataceae</taxon>
        <taxon>Halorussus</taxon>
    </lineage>
</organism>
<name>A0A8U0IGT3_9EURY</name>
<gene>
    <name evidence="2" type="ORF">M0R88_16430</name>
</gene>
<evidence type="ECO:0000313" key="2">
    <source>
        <dbReference type="EMBL" id="UPW00088.1"/>
    </source>
</evidence>
<dbReference type="GeneID" id="72191475"/>
<evidence type="ECO:0000256" key="1">
    <source>
        <dbReference type="SAM" id="MobiDB-lite"/>
    </source>
</evidence>
<dbReference type="Proteomes" id="UP000830434">
    <property type="component" value="Chromosome"/>
</dbReference>
<reference evidence="2" key="1">
    <citation type="submission" date="2022-04" db="EMBL/GenBank/DDBJ databases">
        <title>Diverse halophilic archaea isolated from saline environments.</title>
        <authorList>
            <person name="Cui H.-L."/>
        </authorList>
    </citation>
    <scope>NUCLEOTIDE SEQUENCE</scope>
    <source>
        <strain evidence="2">XZYJT40</strain>
    </source>
</reference>
<dbReference type="RefSeq" id="WP_248654504.1">
    <property type="nucleotide sequence ID" value="NZ_CP096658.1"/>
</dbReference>
<feature type="region of interest" description="Disordered" evidence="1">
    <location>
        <begin position="32"/>
        <end position="53"/>
    </location>
</feature>